<evidence type="ECO:0000256" key="5">
    <source>
        <dbReference type="ARBA" id="ARBA00023136"/>
    </source>
</evidence>
<dbReference type="PANTHER" id="PTHR43791:SF104">
    <property type="entry name" value="MAJOR FACILITATOR SUPERFAMILY (MFS) PROFILE DOMAIN-CONTAINING PROTEIN-RELATED"/>
    <property type="match status" value="1"/>
</dbReference>
<dbReference type="Proteomes" id="UP000016936">
    <property type="component" value="Unassembled WGS sequence"/>
</dbReference>
<dbReference type="SUPFAM" id="SSF103473">
    <property type="entry name" value="MFS general substrate transporter"/>
    <property type="match status" value="1"/>
</dbReference>
<reference evidence="9" key="2">
    <citation type="journal article" date="2013" name="PLoS Genet.">
        <title>Comparative genome structure, secondary metabolite, and effector coding capacity across Cochliobolus pathogens.</title>
        <authorList>
            <person name="Condon B.J."/>
            <person name="Leng Y."/>
            <person name="Wu D."/>
            <person name="Bushley K.E."/>
            <person name="Ohm R.A."/>
            <person name="Otillar R."/>
            <person name="Martin J."/>
            <person name="Schackwitz W."/>
            <person name="Grimwood J."/>
            <person name="MohdZainudin N."/>
            <person name="Xue C."/>
            <person name="Wang R."/>
            <person name="Manning V.A."/>
            <person name="Dhillon B."/>
            <person name="Tu Z.J."/>
            <person name="Steffenson B.J."/>
            <person name="Salamov A."/>
            <person name="Sun H."/>
            <person name="Lowry S."/>
            <person name="LaButti K."/>
            <person name="Han J."/>
            <person name="Copeland A."/>
            <person name="Lindquist E."/>
            <person name="Barry K."/>
            <person name="Schmutz J."/>
            <person name="Baker S.E."/>
            <person name="Ciuffetti L.M."/>
            <person name="Grigoriev I.V."/>
            <person name="Zhong S."/>
            <person name="Turgeon B.G."/>
        </authorList>
    </citation>
    <scope>NUCLEOTIDE SEQUENCE [LARGE SCALE GENOMIC DNA]</scope>
    <source>
        <strain evidence="9">C5 / ATCC 48332 / race O</strain>
    </source>
</reference>
<evidence type="ECO:0000256" key="3">
    <source>
        <dbReference type="ARBA" id="ARBA00022692"/>
    </source>
</evidence>
<evidence type="ECO:0000256" key="6">
    <source>
        <dbReference type="SAM" id="MobiDB-lite"/>
    </source>
</evidence>
<feature type="transmembrane region" description="Helical" evidence="7">
    <location>
        <begin position="315"/>
        <end position="335"/>
    </location>
</feature>
<dbReference type="GO" id="GO:0016020">
    <property type="term" value="C:membrane"/>
    <property type="evidence" value="ECO:0007669"/>
    <property type="project" value="UniProtKB-SubCell"/>
</dbReference>
<feature type="transmembrane region" description="Helical" evidence="7">
    <location>
        <begin position="193"/>
        <end position="215"/>
    </location>
</feature>
<feature type="region of interest" description="Disordered" evidence="6">
    <location>
        <begin position="1"/>
        <end position="40"/>
    </location>
</feature>
<dbReference type="Gene3D" id="1.20.1250.20">
    <property type="entry name" value="MFS general substrate transporter like domains"/>
    <property type="match status" value="1"/>
</dbReference>
<feature type="compositionally biased region" description="Low complexity" evidence="6">
    <location>
        <begin position="11"/>
        <end position="24"/>
    </location>
</feature>
<dbReference type="eggNOG" id="KOG2533">
    <property type="taxonomic scope" value="Eukaryota"/>
</dbReference>
<gene>
    <name evidence="8" type="ORF">COCHEDRAFT_1152020</name>
</gene>
<protein>
    <recommendedName>
        <fullName evidence="10">Major facilitator superfamily (MFS) profile domain-containing protein</fullName>
    </recommendedName>
</protein>
<evidence type="ECO:0000256" key="7">
    <source>
        <dbReference type="SAM" id="Phobius"/>
    </source>
</evidence>
<evidence type="ECO:0000256" key="2">
    <source>
        <dbReference type="ARBA" id="ARBA00022448"/>
    </source>
</evidence>
<feature type="transmembrane region" description="Helical" evidence="7">
    <location>
        <begin position="277"/>
        <end position="295"/>
    </location>
</feature>
<keyword evidence="3 7" id="KW-0812">Transmembrane</keyword>
<dbReference type="PANTHER" id="PTHR43791">
    <property type="entry name" value="PERMEASE-RELATED"/>
    <property type="match status" value="1"/>
</dbReference>
<dbReference type="EMBL" id="KB445570">
    <property type="protein sequence ID" value="EMD95927.1"/>
    <property type="molecule type" value="Genomic_DNA"/>
</dbReference>
<feature type="transmembrane region" description="Helical" evidence="7">
    <location>
        <begin position="388"/>
        <end position="410"/>
    </location>
</feature>
<dbReference type="OrthoDB" id="1935484at2759"/>
<evidence type="ECO:0000256" key="4">
    <source>
        <dbReference type="ARBA" id="ARBA00022989"/>
    </source>
</evidence>
<feature type="transmembrane region" description="Helical" evidence="7">
    <location>
        <begin position="342"/>
        <end position="363"/>
    </location>
</feature>
<sequence>MATSNPLDSLAAGDKASSAVAASISKKETETHKKRGREKCGSTLVSEGVASDHYKPITAYEGIHRYDPDFEWGPTEEKRIVRKNYGQTIFYLYFLFAELPSQLMSKKLGPDNWIPIPIILWSLVGSMRAFLSGKKSWFFIPDSILYMSYFYTGLELPGRMSVYGAVPFATNILAAFLAFGILRLRGHNGMEGWRYLFAIEGLVTGCIGIASWFYLPASPTQTATKFWNPFRREKGWFSEREEKIMVNRVLRDDPSKGDMHNRQGLSVRMLWECMKDYHMLSIYLIGLLWFIPRQPSNAYITLQLRSLGFSTFETNLLTIPAFVIIMIQMIFWTWVSERTDQRLLVALVSQVWCLPLLIALEVLPANASHWSRWVLCTLLVGSPFRHPIFMILIATCMYNLVLFVASKQYYIVLNRRRARIWDGMTREEKETYLLTTTDKGNRRLESRFAH</sequence>
<evidence type="ECO:0000313" key="8">
    <source>
        <dbReference type="EMBL" id="EMD95927.1"/>
    </source>
</evidence>
<keyword evidence="2" id="KW-0813">Transport</keyword>
<dbReference type="HOGENOM" id="CLU_001265_2_0_1"/>
<keyword evidence="5 7" id="KW-0472">Membrane</keyword>
<name>M2V7F4_COCH5</name>
<evidence type="ECO:0000256" key="1">
    <source>
        <dbReference type="ARBA" id="ARBA00004141"/>
    </source>
</evidence>
<feature type="transmembrane region" description="Helical" evidence="7">
    <location>
        <begin position="137"/>
        <end position="154"/>
    </location>
</feature>
<dbReference type="InterPro" id="IPR036259">
    <property type="entry name" value="MFS_trans_sf"/>
</dbReference>
<keyword evidence="4 7" id="KW-1133">Transmembrane helix</keyword>
<accession>M2V7F4</accession>
<evidence type="ECO:0000313" key="9">
    <source>
        <dbReference type="Proteomes" id="UP000016936"/>
    </source>
</evidence>
<comment type="subcellular location">
    <subcellularLocation>
        <location evidence="1">Membrane</location>
        <topology evidence="1">Multi-pass membrane protein</topology>
    </subcellularLocation>
</comment>
<dbReference type="GO" id="GO:0022857">
    <property type="term" value="F:transmembrane transporter activity"/>
    <property type="evidence" value="ECO:0007669"/>
    <property type="project" value="TreeGrafter"/>
</dbReference>
<feature type="transmembrane region" description="Helical" evidence="7">
    <location>
        <begin position="161"/>
        <end position="181"/>
    </location>
</feature>
<organism evidence="8 9">
    <name type="scientific">Cochliobolus heterostrophus (strain C5 / ATCC 48332 / race O)</name>
    <name type="common">Southern corn leaf blight fungus</name>
    <name type="synonym">Bipolaris maydis</name>
    <dbReference type="NCBI Taxonomy" id="701091"/>
    <lineage>
        <taxon>Eukaryota</taxon>
        <taxon>Fungi</taxon>
        <taxon>Dikarya</taxon>
        <taxon>Ascomycota</taxon>
        <taxon>Pezizomycotina</taxon>
        <taxon>Dothideomycetes</taxon>
        <taxon>Pleosporomycetidae</taxon>
        <taxon>Pleosporales</taxon>
        <taxon>Pleosporineae</taxon>
        <taxon>Pleosporaceae</taxon>
        <taxon>Bipolaris</taxon>
    </lineage>
</organism>
<reference evidence="8 9" key="1">
    <citation type="journal article" date="2012" name="PLoS Pathog.">
        <title>Diverse lifestyles and strategies of plant pathogenesis encoded in the genomes of eighteen Dothideomycetes fungi.</title>
        <authorList>
            <person name="Ohm R.A."/>
            <person name="Feau N."/>
            <person name="Henrissat B."/>
            <person name="Schoch C.L."/>
            <person name="Horwitz B.A."/>
            <person name="Barry K.W."/>
            <person name="Condon B.J."/>
            <person name="Copeland A.C."/>
            <person name="Dhillon B."/>
            <person name="Glaser F."/>
            <person name="Hesse C.N."/>
            <person name="Kosti I."/>
            <person name="LaButti K."/>
            <person name="Lindquist E.A."/>
            <person name="Lucas S."/>
            <person name="Salamov A.A."/>
            <person name="Bradshaw R.E."/>
            <person name="Ciuffetti L."/>
            <person name="Hamelin R.C."/>
            <person name="Kema G.H.J."/>
            <person name="Lawrence C."/>
            <person name="Scott J.A."/>
            <person name="Spatafora J.W."/>
            <person name="Turgeon B.G."/>
            <person name="de Wit P.J.G.M."/>
            <person name="Zhong S."/>
            <person name="Goodwin S.B."/>
            <person name="Grigoriev I.V."/>
        </authorList>
    </citation>
    <scope>NUCLEOTIDE SEQUENCE [LARGE SCALE GENOMIC DNA]</scope>
    <source>
        <strain evidence="9">C5 / ATCC 48332 / race O</strain>
    </source>
</reference>
<dbReference type="AlphaFoldDB" id="M2V7F4"/>
<proteinExistence type="predicted"/>
<evidence type="ECO:0008006" key="10">
    <source>
        <dbReference type="Google" id="ProtNLM"/>
    </source>
</evidence>
<dbReference type="OMA" id="SWFWTSY"/>
<keyword evidence="9" id="KW-1185">Reference proteome</keyword>